<reference evidence="2 3" key="1">
    <citation type="submission" date="2019-05" db="EMBL/GenBank/DDBJ databases">
        <title>Emergence of the Ug99 lineage of the wheat stem rust pathogen through somatic hybridization.</title>
        <authorList>
            <person name="Li F."/>
            <person name="Upadhyaya N.M."/>
            <person name="Sperschneider J."/>
            <person name="Matny O."/>
            <person name="Nguyen-Phuc H."/>
            <person name="Mago R."/>
            <person name="Raley C."/>
            <person name="Miller M.E."/>
            <person name="Silverstein K.A.T."/>
            <person name="Henningsen E."/>
            <person name="Hirsch C.D."/>
            <person name="Visser B."/>
            <person name="Pretorius Z.A."/>
            <person name="Steffenson B.J."/>
            <person name="Schwessinger B."/>
            <person name="Dodds P.N."/>
            <person name="Figueroa M."/>
        </authorList>
    </citation>
    <scope>NUCLEOTIDE SEQUENCE [LARGE SCALE GENOMIC DNA]</scope>
    <source>
        <strain evidence="2">21-0</strain>
    </source>
</reference>
<dbReference type="Proteomes" id="UP000324748">
    <property type="component" value="Unassembled WGS sequence"/>
</dbReference>
<dbReference type="EMBL" id="VSWC01000027">
    <property type="protein sequence ID" value="KAA1110352.1"/>
    <property type="molecule type" value="Genomic_DNA"/>
</dbReference>
<comment type="caution">
    <text evidence="2">The sequence shown here is derived from an EMBL/GenBank/DDBJ whole genome shotgun (WGS) entry which is preliminary data.</text>
</comment>
<feature type="region of interest" description="Disordered" evidence="1">
    <location>
        <begin position="14"/>
        <end position="51"/>
    </location>
</feature>
<feature type="compositionally biased region" description="Low complexity" evidence="1">
    <location>
        <begin position="270"/>
        <end position="283"/>
    </location>
</feature>
<dbReference type="InterPro" id="IPR035992">
    <property type="entry name" value="Ricin_B-like_lectins"/>
</dbReference>
<accession>A0A5B0QB79</accession>
<feature type="compositionally biased region" description="Low complexity" evidence="1">
    <location>
        <begin position="17"/>
        <end position="51"/>
    </location>
</feature>
<keyword evidence="3" id="KW-1185">Reference proteome</keyword>
<evidence type="ECO:0000256" key="1">
    <source>
        <dbReference type="SAM" id="MobiDB-lite"/>
    </source>
</evidence>
<dbReference type="SUPFAM" id="SSF50370">
    <property type="entry name" value="Ricin B-like lectins"/>
    <property type="match status" value="1"/>
</dbReference>
<evidence type="ECO:0000313" key="3">
    <source>
        <dbReference type="Proteomes" id="UP000324748"/>
    </source>
</evidence>
<feature type="region of interest" description="Disordered" evidence="1">
    <location>
        <begin position="356"/>
        <end position="375"/>
    </location>
</feature>
<dbReference type="Gene3D" id="2.80.10.50">
    <property type="match status" value="1"/>
</dbReference>
<sequence length="402" mass="43079">MLGAGQSGSWIGFFKMNTNQEGGTATTTTGPASTSTQPSTTTAEAPTDSSWVSVVPLPPPPSYAEASLGASVAAPFSIPPSLHHPHPNQHTIETSHRFPSGLFVLRNRSSLKVLDVSGASTLVGTPVIAYNPKRPTLVNGDLLHKENNQLFFLDWHGCLCSASAGLRVDVSEEYGLKLTKPQPILSRPTRASHPPAEFRYDPMTRTIGVEFKHDPTYSNATMGEIHSVDYLLEVQPMSSGSTRKPSSSIINSPFPLEKLSEWFPFSAAKSTPSSSVQACSSSSPITGRRSMNGSSLDEGEEEEEDPDLDDSPDPARVVRVVSVAPGWREKFPSSGTPEARKWAKRQWDIASIIVQPAGPPSAESTTLRSDHPDPPISVLADLGEALGDLGHEIFRAFGGSTK</sequence>
<name>A0A5B0QB79_PUCGR</name>
<organism evidence="2 3">
    <name type="scientific">Puccinia graminis f. sp. tritici</name>
    <dbReference type="NCBI Taxonomy" id="56615"/>
    <lineage>
        <taxon>Eukaryota</taxon>
        <taxon>Fungi</taxon>
        <taxon>Dikarya</taxon>
        <taxon>Basidiomycota</taxon>
        <taxon>Pucciniomycotina</taxon>
        <taxon>Pucciniomycetes</taxon>
        <taxon>Pucciniales</taxon>
        <taxon>Pucciniaceae</taxon>
        <taxon>Puccinia</taxon>
    </lineage>
</organism>
<evidence type="ECO:0000313" key="2">
    <source>
        <dbReference type="EMBL" id="KAA1110352.1"/>
    </source>
</evidence>
<gene>
    <name evidence="2" type="ORF">PGT21_018742</name>
</gene>
<feature type="region of interest" description="Disordered" evidence="1">
    <location>
        <begin position="269"/>
        <end position="315"/>
    </location>
</feature>
<protein>
    <submittedName>
        <fullName evidence="2">Uncharacterized protein</fullName>
    </submittedName>
</protein>
<feature type="compositionally biased region" description="Acidic residues" evidence="1">
    <location>
        <begin position="297"/>
        <end position="312"/>
    </location>
</feature>
<dbReference type="OrthoDB" id="9895617at2759"/>
<proteinExistence type="predicted"/>
<dbReference type="AlphaFoldDB" id="A0A5B0QB79"/>